<organism evidence="1 2">
    <name type="scientific">Eubacterium ramulus</name>
    <dbReference type="NCBI Taxonomy" id="39490"/>
    <lineage>
        <taxon>Bacteria</taxon>
        <taxon>Bacillati</taxon>
        <taxon>Bacillota</taxon>
        <taxon>Clostridia</taxon>
        <taxon>Eubacteriales</taxon>
        <taxon>Eubacteriaceae</taxon>
        <taxon>Eubacterium</taxon>
    </lineage>
</organism>
<evidence type="ECO:0000313" key="1">
    <source>
        <dbReference type="EMBL" id="PWE86256.1"/>
    </source>
</evidence>
<dbReference type="AlphaFoldDB" id="A0A2V1JPY9"/>
<dbReference type="EMBL" id="JRFU01000121">
    <property type="protein sequence ID" value="PWE86256.1"/>
    <property type="molecule type" value="Genomic_DNA"/>
</dbReference>
<keyword evidence="2" id="KW-1185">Reference proteome</keyword>
<protein>
    <submittedName>
        <fullName evidence="1">Uncharacterized protein</fullName>
    </submittedName>
</protein>
<evidence type="ECO:0000313" key="2">
    <source>
        <dbReference type="Proteomes" id="UP000245288"/>
    </source>
</evidence>
<sequence>MIGKRTLRALLSENLVALESGKKEPVFFESEKVNVIFWYKISDGIKNNVKKLKKVLDFWD</sequence>
<accession>A0A2V1JPY9</accession>
<gene>
    <name evidence="1" type="ORF">LG34_11165</name>
</gene>
<reference evidence="1 2" key="1">
    <citation type="submission" date="2014-09" db="EMBL/GenBank/DDBJ databases">
        <title>Butyrate-producing bacteria isolated from human gut.</title>
        <authorList>
            <person name="Zhang Q."/>
            <person name="Zhao L."/>
        </authorList>
    </citation>
    <scope>NUCLEOTIDE SEQUENCE [LARGE SCALE GENOMIC DNA]</scope>
    <source>
        <strain evidence="1 2">21</strain>
    </source>
</reference>
<name>A0A2V1JPY9_EUBRA</name>
<proteinExistence type="predicted"/>
<dbReference type="Proteomes" id="UP000245288">
    <property type="component" value="Unassembled WGS sequence"/>
</dbReference>
<comment type="caution">
    <text evidence="1">The sequence shown here is derived from an EMBL/GenBank/DDBJ whole genome shotgun (WGS) entry which is preliminary data.</text>
</comment>